<dbReference type="PANTHER" id="PTHR13487">
    <property type="entry name" value="SERINE PROTEASE INHIBITOR"/>
    <property type="match status" value="1"/>
</dbReference>
<dbReference type="OMA" id="CASACKE"/>
<dbReference type="SMART" id="SM00280">
    <property type="entry name" value="KAZAL"/>
    <property type="match status" value="2"/>
</dbReference>
<dbReference type="InterPro" id="IPR002350">
    <property type="entry name" value="Kazal_dom"/>
</dbReference>
<dbReference type="InterPro" id="IPR036058">
    <property type="entry name" value="Kazal_dom_sf"/>
</dbReference>
<reference evidence="5" key="1">
    <citation type="submission" date="2018-01" db="EMBL/GenBank/DDBJ databases">
        <authorList>
            <person name="Alioto T."/>
            <person name="Alioto T."/>
        </authorList>
    </citation>
    <scope>NUCLEOTIDE SEQUENCE [LARGE SCALE GENOMIC DNA]</scope>
</reference>
<evidence type="ECO:0000313" key="4">
    <source>
        <dbReference type="EMBL" id="SPP76025.1"/>
    </source>
</evidence>
<feature type="transmembrane region" description="Helical" evidence="2">
    <location>
        <begin position="62"/>
        <end position="79"/>
    </location>
</feature>
<dbReference type="InterPro" id="IPR056976">
    <property type="entry name" value="EGF1_RECK"/>
</dbReference>
<evidence type="ECO:0000313" key="5">
    <source>
        <dbReference type="Proteomes" id="UP000268350"/>
    </source>
</evidence>
<keyword evidence="4" id="KW-0647">Proteasome</keyword>
<accession>A0A3B0J3V3</accession>
<dbReference type="SUPFAM" id="SSF100895">
    <property type="entry name" value="Kazal-type serine protease inhibitors"/>
    <property type="match status" value="1"/>
</dbReference>
<gene>
    <name evidence="4" type="ORF">DGUA_6G006481</name>
</gene>
<feature type="compositionally biased region" description="Polar residues" evidence="1">
    <location>
        <begin position="106"/>
        <end position="117"/>
    </location>
</feature>
<keyword evidence="5" id="KW-1185">Reference proteome</keyword>
<dbReference type="AlphaFoldDB" id="A0A3B0J3V3"/>
<dbReference type="GO" id="GO:0030198">
    <property type="term" value="P:extracellular matrix organization"/>
    <property type="evidence" value="ECO:0007669"/>
    <property type="project" value="TreeGrafter"/>
</dbReference>
<sequence>MKQENRVRVFVDGHTHFPSTDRLISSGSEQNALSISAIRNTCVKQQIQWTEEKTIKMRPSGWQLLVLLLLLCLSLYGAVRQLDENQSTKKDHRHASERQVRRRNKSNASADQQRVLVTSSTKSKTSDGTESEDYDWLDVETSEALDSSETMAVQSVRAHGDGESHDIFTCCNQVFGSCRTACENLSLVEFASGGAGDGREELRKYCQLPQVEFWKCINQTFEAVTRGADWSGRRCCQFGVLQHCRNVCASANQAPVHNCRRSDEQMLYDCLERQEAADRCCGQARTSECLQTCRAAFEPSNASQGHVDIGSSCGDRNLDVVQCIHNHTDMAPLANAEQYLPCCAYSNKEHCRHTCRNLLHQNGTQVERSEVIFTRLEAAGCGTPLPHLPFWQCFLTVTRKLYVPAGGGLSSHRRVGGKAAEAVGEANHLGIDAAKRQCCEQASSHRCRHLCTQIFTSDWWETRASFDSECLEQPNERELRRCVESVDAPCELGCDGLSFCSNFNNRPTDLFRSCTAAHDAAAREDFLMLQKRGFVRVLGQELFIKNTTSCAPDKWQALVCALQLQPCTRMGLFNGICSEDCHELLEECLDWTRQQKRPQAICSRLQPSAEEDEEPLPCITLRSYLRKEPRNAVGPYGLTSPCSKKPCNASEVCVLQRRGDIQGYACIPGCSLGQASSLIVPFGAYVRLGKSNIHTKSDVGQPLSAEHIVCSCGLQGHLEQCQPLPSYTHAHCTLPGGRSFRHGSSFYLECNLCSCFAGEITCTKKQCRLPGFTDSSYTSLPCNCAAHYVPVCGSNGNTYPSACVAKCHMPEGNYVYGACNARNACQAAAPNSCPQGTQCLDKRKVCLASMQRPCQQYVCVNASATNCSSYHQGEVCDTEGRTHANACDLLREYPSGQVAYWSACQSNRASPSPVCGINGVTYRSIFAARAEYVLADYVGRCREVGLLASEMGRRCRTVQCPAPVSRNCRLIVPPGACCPLCAGGAFRIIYSRKQFDRAMYGLRAQNSTLLTLHGVLQQLDGLVQVNECQLTGFLTMEVGIFVALVPSSSIKRPTRLQLEACAREAEKISSLINAQPPRITTNLALSCLTVSHLLEPTPNGAKLHGSRAILLVPLTLFLVCNIVVSSYIIKY</sequence>
<name>A0A3B0J3V3_DROGU</name>
<dbReference type="InterPro" id="IPR056978">
    <property type="entry name" value="CC4_RECK"/>
</dbReference>
<dbReference type="Pfam" id="PF23332">
    <property type="entry name" value="CC4_RECK"/>
    <property type="match status" value="2"/>
</dbReference>
<dbReference type="Pfam" id="PF25028">
    <property type="entry name" value="FnI_RECK"/>
    <property type="match status" value="1"/>
</dbReference>
<feature type="compositionally biased region" description="Basic and acidic residues" evidence="1">
    <location>
        <begin position="85"/>
        <end position="99"/>
    </location>
</feature>
<dbReference type="PANTHER" id="PTHR13487:SF3">
    <property type="entry name" value="REVERSION-INDUCING CYSTEINE-RICH PROTEIN WITH KAZAL MOTIFS"/>
    <property type="match status" value="1"/>
</dbReference>
<evidence type="ECO:0000259" key="3">
    <source>
        <dbReference type="PROSITE" id="PS51465"/>
    </source>
</evidence>
<feature type="transmembrane region" description="Helical" evidence="2">
    <location>
        <begin position="1108"/>
        <end position="1129"/>
    </location>
</feature>
<dbReference type="GO" id="GO:0000502">
    <property type="term" value="C:proteasome complex"/>
    <property type="evidence" value="ECO:0007669"/>
    <property type="project" value="UniProtKB-KW"/>
</dbReference>
<evidence type="ECO:0000256" key="1">
    <source>
        <dbReference type="SAM" id="MobiDB-lite"/>
    </source>
</evidence>
<dbReference type="Pfam" id="PF22961">
    <property type="entry name" value="RECK-like_N"/>
    <property type="match status" value="1"/>
</dbReference>
<dbReference type="InterPro" id="IPR056979">
    <property type="entry name" value="FZ_RECK"/>
</dbReference>
<dbReference type="Proteomes" id="UP000268350">
    <property type="component" value="Unassembled WGS sequence"/>
</dbReference>
<evidence type="ECO:0000256" key="2">
    <source>
        <dbReference type="SAM" id="Phobius"/>
    </source>
</evidence>
<dbReference type="Pfam" id="PF25027">
    <property type="entry name" value="EGF1_RECK"/>
    <property type="match status" value="1"/>
</dbReference>
<keyword evidence="2" id="KW-0472">Membrane</keyword>
<dbReference type="PROSITE" id="PS00282">
    <property type="entry name" value="KAZAL_1"/>
    <property type="match status" value="1"/>
</dbReference>
<dbReference type="Pfam" id="PF23298">
    <property type="entry name" value="FZ_RECK"/>
    <property type="match status" value="1"/>
</dbReference>
<protein>
    <submittedName>
        <fullName evidence="4">Blast:Proteasome subunit beta type-7</fullName>
    </submittedName>
</protein>
<feature type="domain" description="Kazal-like" evidence="3">
    <location>
        <begin position="776"/>
        <end position="821"/>
    </location>
</feature>
<dbReference type="GO" id="GO:0008191">
    <property type="term" value="F:metalloendopeptidase inhibitor activity"/>
    <property type="evidence" value="ECO:0007669"/>
    <property type="project" value="InterPro"/>
</dbReference>
<dbReference type="InterPro" id="IPR055110">
    <property type="entry name" value="RECK-like_N"/>
</dbReference>
<dbReference type="OrthoDB" id="5956770at2759"/>
<dbReference type="EMBL" id="OUUW01000002">
    <property type="protein sequence ID" value="SPP76025.1"/>
    <property type="molecule type" value="Genomic_DNA"/>
</dbReference>
<proteinExistence type="predicted"/>
<keyword evidence="2" id="KW-0812">Transmembrane</keyword>
<dbReference type="STRING" id="7266.A0A3B0J3V3"/>
<dbReference type="InterPro" id="IPR039016">
    <property type="entry name" value="RECK"/>
</dbReference>
<dbReference type="Pfam" id="PF07648">
    <property type="entry name" value="Kazal_2"/>
    <property type="match status" value="3"/>
</dbReference>
<dbReference type="PROSITE" id="PS51465">
    <property type="entry name" value="KAZAL_2"/>
    <property type="match status" value="1"/>
</dbReference>
<dbReference type="GO" id="GO:0005886">
    <property type="term" value="C:plasma membrane"/>
    <property type="evidence" value="ECO:0007669"/>
    <property type="project" value="TreeGrafter"/>
</dbReference>
<dbReference type="Gene3D" id="3.30.60.30">
    <property type="match status" value="1"/>
</dbReference>
<keyword evidence="2" id="KW-1133">Transmembrane helix</keyword>
<feature type="region of interest" description="Disordered" evidence="1">
    <location>
        <begin position="85"/>
        <end position="134"/>
    </location>
</feature>
<organism evidence="4 5">
    <name type="scientific">Drosophila guanche</name>
    <name type="common">Fruit fly</name>
    <dbReference type="NCBI Taxonomy" id="7266"/>
    <lineage>
        <taxon>Eukaryota</taxon>
        <taxon>Metazoa</taxon>
        <taxon>Ecdysozoa</taxon>
        <taxon>Arthropoda</taxon>
        <taxon>Hexapoda</taxon>
        <taxon>Insecta</taxon>
        <taxon>Pterygota</taxon>
        <taxon>Neoptera</taxon>
        <taxon>Endopterygota</taxon>
        <taxon>Diptera</taxon>
        <taxon>Brachycera</taxon>
        <taxon>Muscomorpha</taxon>
        <taxon>Ephydroidea</taxon>
        <taxon>Drosophilidae</taxon>
        <taxon>Drosophila</taxon>
        <taxon>Sophophora</taxon>
    </lineage>
</organism>
<dbReference type="InterPro" id="IPR056977">
    <property type="entry name" value="FnI_RECK"/>
</dbReference>